<sequence length="460" mass="49593">MRVGSTALFALCAVISLDTLTAVASIGVCAIGWLLVTFVVFVIPYGRITSELSTAYPGQGGIYDWVLRAFGHRWAARTSWLYWINVGLWMPAVYILFAGMFTELFAPGMSLRWQILLCIALTWSTVWICNLSVGVGVWVTKIAASLKILVILLLGGGGFWYGLSHGMASDFTLAAMTPSTGNVSAFLPALVFNVIGFELVATLSEEMRDLGDLPKALFLAIGLTAALYLFSTLGILMALPEGEVGLLSGVIDTLRILFAELSGGVLMVKLVGGLALLTLMGNMVAWTMGSSRAAAEASAEGELPRQWGRMSHRHGTPVGANTLTGLVSTSVIAVYALFAENADDLFWSLFAFSSCIALLPYLMMFPAHVKLRLIDPHRPRPYRVAGNPMVQGAYAAQCLLVIVVAIVLFIFPELSSAQVEWRYSGPVMVGVIATLVIGEVMVKCAADHRIQRCKTGQLVR</sequence>
<evidence type="ECO:0000256" key="2">
    <source>
        <dbReference type="ARBA" id="ARBA00022448"/>
    </source>
</evidence>
<dbReference type="PIRSF" id="PIRSF006060">
    <property type="entry name" value="AA_transporter"/>
    <property type="match status" value="1"/>
</dbReference>
<dbReference type="AlphaFoldDB" id="A0A4U1BED5"/>
<feature type="transmembrane region" description="Helical" evidence="7">
    <location>
        <begin position="256"/>
        <end position="279"/>
    </location>
</feature>
<feature type="transmembrane region" description="Helical" evidence="7">
    <location>
        <begin position="113"/>
        <end position="139"/>
    </location>
</feature>
<evidence type="ECO:0000256" key="3">
    <source>
        <dbReference type="ARBA" id="ARBA00022475"/>
    </source>
</evidence>
<proteinExistence type="predicted"/>
<evidence type="ECO:0000256" key="4">
    <source>
        <dbReference type="ARBA" id="ARBA00022692"/>
    </source>
</evidence>
<feature type="transmembrane region" description="Helical" evidence="7">
    <location>
        <begin position="345"/>
        <end position="369"/>
    </location>
</feature>
<accession>A0A4U1BED5</accession>
<comment type="subcellular location">
    <subcellularLocation>
        <location evidence="1">Cell membrane</location>
        <topology evidence="1">Multi-pass membrane protein</topology>
    </subcellularLocation>
</comment>
<feature type="transmembrane region" description="Helical" evidence="7">
    <location>
        <begin position="216"/>
        <end position="236"/>
    </location>
</feature>
<feature type="transmembrane region" description="Helical" evidence="7">
    <location>
        <begin position="390"/>
        <end position="411"/>
    </location>
</feature>
<evidence type="ECO:0000313" key="8">
    <source>
        <dbReference type="EMBL" id="TKB49513.1"/>
    </source>
</evidence>
<dbReference type="InterPro" id="IPR050367">
    <property type="entry name" value="APC_superfamily"/>
</dbReference>
<feature type="transmembrane region" description="Helical" evidence="7">
    <location>
        <begin position="80"/>
        <end position="101"/>
    </location>
</feature>
<keyword evidence="2" id="KW-0813">Transport</keyword>
<evidence type="ECO:0000313" key="9">
    <source>
        <dbReference type="Proteomes" id="UP000305674"/>
    </source>
</evidence>
<evidence type="ECO:0000256" key="7">
    <source>
        <dbReference type="SAM" id="Phobius"/>
    </source>
</evidence>
<organism evidence="8 9">
    <name type="scientific">Ferrimonas sediminicola</name>
    <dbReference type="NCBI Taxonomy" id="2569538"/>
    <lineage>
        <taxon>Bacteria</taxon>
        <taxon>Pseudomonadati</taxon>
        <taxon>Pseudomonadota</taxon>
        <taxon>Gammaproteobacteria</taxon>
        <taxon>Alteromonadales</taxon>
        <taxon>Ferrimonadaceae</taxon>
        <taxon>Ferrimonas</taxon>
    </lineage>
</organism>
<evidence type="ECO:0000256" key="5">
    <source>
        <dbReference type="ARBA" id="ARBA00022989"/>
    </source>
</evidence>
<reference evidence="8 9" key="1">
    <citation type="submission" date="2019-04" db="EMBL/GenBank/DDBJ databases">
        <authorList>
            <person name="Hwang J.C."/>
        </authorList>
    </citation>
    <scope>NUCLEOTIDE SEQUENCE [LARGE SCALE GENOMIC DNA]</scope>
    <source>
        <strain evidence="8 9">IMCC35001</strain>
    </source>
</reference>
<keyword evidence="6 7" id="KW-0472">Membrane</keyword>
<gene>
    <name evidence="8" type="ORF">FCL40_08895</name>
</gene>
<evidence type="ECO:0000256" key="6">
    <source>
        <dbReference type="ARBA" id="ARBA00023136"/>
    </source>
</evidence>
<dbReference type="InterPro" id="IPR002293">
    <property type="entry name" value="AA/rel_permease1"/>
</dbReference>
<dbReference type="OrthoDB" id="9762947at2"/>
<protein>
    <submittedName>
        <fullName evidence="8">APC family permease</fullName>
    </submittedName>
</protein>
<feature type="transmembrane region" description="Helical" evidence="7">
    <location>
        <begin position="22"/>
        <end position="43"/>
    </location>
</feature>
<evidence type="ECO:0000256" key="1">
    <source>
        <dbReference type="ARBA" id="ARBA00004651"/>
    </source>
</evidence>
<keyword evidence="5 7" id="KW-1133">Transmembrane helix</keyword>
<dbReference type="GO" id="GO:0022857">
    <property type="term" value="F:transmembrane transporter activity"/>
    <property type="evidence" value="ECO:0007669"/>
    <property type="project" value="InterPro"/>
</dbReference>
<keyword evidence="9" id="KW-1185">Reference proteome</keyword>
<dbReference type="PANTHER" id="PTHR42770">
    <property type="entry name" value="AMINO ACID TRANSPORTER-RELATED"/>
    <property type="match status" value="1"/>
</dbReference>
<dbReference type="EMBL" id="SWCI01000004">
    <property type="protein sequence ID" value="TKB49513.1"/>
    <property type="molecule type" value="Genomic_DNA"/>
</dbReference>
<feature type="transmembrane region" description="Helical" evidence="7">
    <location>
        <begin position="146"/>
        <end position="163"/>
    </location>
</feature>
<feature type="transmembrane region" description="Helical" evidence="7">
    <location>
        <begin position="183"/>
        <end position="204"/>
    </location>
</feature>
<feature type="transmembrane region" description="Helical" evidence="7">
    <location>
        <begin position="423"/>
        <end position="442"/>
    </location>
</feature>
<keyword evidence="3" id="KW-1003">Cell membrane</keyword>
<comment type="caution">
    <text evidence="8">The sequence shown here is derived from an EMBL/GenBank/DDBJ whole genome shotgun (WGS) entry which is preliminary data.</text>
</comment>
<name>A0A4U1BED5_9GAMM</name>
<dbReference type="Proteomes" id="UP000305674">
    <property type="component" value="Unassembled WGS sequence"/>
</dbReference>
<dbReference type="GO" id="GO:0005886">
    <property type="term" value="C:plasma membrane"/>
    <property type="evidence" value="ECO:0007669"/>
    <property type="project" value="UniProtKB-SubCell"/>
</dbReference>
<dbReference type="Pfam" id="PF13520">
    <property type="entry name" value="AA_permease_2"/>
    <property type="match status" value="1"/>
</dbReference>
<keyword evidence="4 7" id="KW-0812">Transmembrane</keyword>
<dbReference type="Gene3D" id="1.20.1740.10">
    <property type="entry name" value="Amino acid/polyamine transporter I"/>
    <property type="match status" value="1"/>
</dbReference>
<feature type="transmembrane region" description="Helical" evidence="7">
    <location>
        <begin position="318"/>
        <end position="339"/>
    </location>
</feature>
<dbReference type="PANTHER" id="PTHR42770:SF15">
    <property type="entry name" value="GLUTAMATE_GAMMA-AMINOBUTYRATE ANTIPORTER-RELATED"/>
    <property type="match status" value="1"/>
</dbReference>